<feature type="compositionally biased region" description="Polar residues" evidence="1">
    <location>
        <begin position="61"/>
        <end position="82"/>
    </location>
</feature>
<dbReference type="STRING" id="1388766.A0A017SAQ3"/>
<evidence type="ECO:0000256" key="1">
    <source>
        <dbReference type="SAM" id="MobiDB-lite"/>
    </source>
</evidence>
<dbReference type="RefSeq" id="XP_040637594.1">
    <property type="nucleotide sequence ID" value="XM_040779115.1"/>
</dbReference>
<feature type="region of interest" description="Disordered" evidence="1">
    <location>
        <begin position="30"/>
        <end position="195"/>
    </location>
</feature>
<evidence type="ECO:0000313" key="3">
    <source>
        <dbReference type="Proteomes" id="UP000019804"/>
    </source>
</evidence>
<organism evidence="2 3">
    <name type="scientific">Aspergillus ruber (strain CBS 135680)</name>
    <dbReference type="NCBI Taxonomy" id="1388766"/>
    <lineage>
        <taxon>Eukaryota</taxon>
        <taxon>Fungi</taxon>
        <taxon>Dikarya</taxon>
        <taxon>Ascomycota</taxon>
        <taxon>Pezizomycotina</taxon>
        <taxon>Eurotiomycetes</taxon>
        <taxon>Eurotiomycetidae</taxon>
        <taxon>Eurotiales</taxon>
        <taxon>Aspergillaceae</taxon>
        <taxon>Aspergillus</taxon>
        <taxon>Aspergillus subgen. Aspergillus</taxon>
    </lineage>
</organism>
<sequence>MTGMQPIPPEVSEWRLKVANVVHDVFASFFSSDRSSRTSENGESGDETTTRASRGLETSRWAPQNASTNASKTGASRSNTRVASGRSLEDSRWAPKDVVQCNSPAARGLEDSMWASKSQKGTEGKSLAPSDSPAHSSSLPFTSFTFFPSSLSSTQPQPLPSHSLSSPSSSSSPQVYSNCSRISSDPISRTSPNKSPIMFCPADVDDTAGFMAVVRARNQSIQATTSAAIHDTSSDQEIYPKPSTFFVGNPTSPESVLSSPSSLAGNHGGSQGDASPTPKELFGKKRNFSPVDSPTASEFVPSSSSSLAGNFSGSQNPFSPVGSRISSFVGNPAAEEFVLSKPSSLVDNPVKDTVSVSFPKVDIATTDHGSHENGGLDSFGSKPQLTVPKTASSKEQEIVTGVDDTAGFMAAVRALNQSRNVSAISGTTAVEQTPNLTDVVSDNAEPEQPTKLPVASPARDFFTSSQLKVKRESTEGFAAFDTEDPVRSIQPSSEPPTFEDPPGISFEKVNVDDTVTVVSPSIEEPPTTSSSEKPANVDDTAAFMAAARRLRRAPAGDTAEPKGTAQNTVEPQSSWLNSLSPLKEDLGSLDIFNAPRQLVAPVQNLKRAGIGRLSMSPAEHFVSAACSPAVKINDDLGDAASLHTVTVPKQEPVINGFPTASNGIDHAESLSMTDHVNDSEPEAPKEKVAISVNDTAGFLAAVRALKERNRSPSNSYTNAAPHERKASNEYGSATRAHPSITAVEDEDRENLITFKSWGTPAPRDKPPSQVRRIILTGLPSSWATPTKVLSLIHGGAIEKVNIDSSGNAYVYFCDHEACKAFYEKYPNGIGLGQSNVFVDIGQEVDVVSSQLALSRSIGATRVVRAVGVDLKVTMDQLHQIATGNNRKIEKITDNYVPGEARAVNFRFCNIDDANKFRAMLVRDVDWEHCNIQYGKDP</sequence>
<reference evidence="3" key="1">
    <citation type="journal article" date="2014" name="Nat. Commun.">
        <title>Genomic adaptations of the halophilic Dead Sea filamentous fungus Eurotium rubrum.</title>
        <authorList>
            <person name="Kis-Papo T."/>
            <person name="Weig A.R."/>
            <person name="Riley R."/>
            <person name="Persoh D."/>
            <person name="Salamov A."/>
            <person name="Sun H."/>
            <person name="Lipzen A."/>
            <person name="Wasser S.P."/>
            <person name="Rambold G."/>
            <person name="Grigoriev I.V."/>
            <person name="Nevo E."/>
        </authorList>
    </citation>
    <scope>NUCLEOTIDE SEQUENCE [LARGE SCALE GENOMIC DNA]</scope>
    <source>
        <strain evidence="3">CBS 135680</strain>
    </source>
</reference>
<dbReference type="EMBL" id="KK088429">
    <property type="protein sequence ID" value="EYE93906.1"/>
    <property type="molecule type" value="Genomic_DNA"/>
</dbReference>
<feature type="compositionally biased region" description="Polar residues" evidence="1">
    <location>
        <begin position="381"/>
        <end position="391"/>
    </location>
</feature>
<feature type="region of interest" description="Disordered" evidence="1">
    <location>
        <begin position="709"/>
        <end position="734"/>
    </location>
</feature>
<feature type="region of interest" description="Disordered" evidence="1">
    <location>
        <begin position="481"/>
        <end position="505"/>
    </location>
</feature>
<name>A0A017SAQ3_ASPRC</name>
<feature type="compositionally biased region" description="Low complexity" evidence="1">
    <location>
        <begin position="252"/>
        <end position="263"/>
    </location>
</feature>
<feature type="compositionally biased region" description="Low complexity" evidence="1">
    <location>
        <begin position="136"/>
        <end position="174"/>
    </location>
</feature>
<feature type="region of interest" description="Disordered" evidence="1">
    <location>
        <begin position="365"/>
        <end position="393"/>
    </location>
</feature>
<feature type="region of interest" description="Disordered" evidence="1">
    <location>
        <begin position="249"/>
        <end position="316"/>
    </location>
</feature>
<dbReference type="Proteomes" id="UP000019804">
    <property type="component" value="Unassembled WGS sequence"/>
</dbReference>
<proteinExistence type="predicted"/>
<gene>
    <name evidence="2" type="ORF">EURHEDRAFT_378890</name>
</gene>
<feature type="region of interest" description="Disordered" evidence="1">
    <location>
        <begin position="553"/>
        <end position="572"/>
    </location>
</feature>
<protein>
    <submittedName>
        <fullName evidence="2">Uncharacterized protein</fullName>
    </submittedName>
</protein>
<dbReference type="HOGENOM" id="CLU_312818_0_0_1"/>
<dbReference type="AlphaFoldDB" id="A0A017SAQ3"/>
<keyword evidence="3" id="KW-1185">Reference proteome</keyword>
<dbReference type="OrthoDB" id="422086at2759"/>
<accession>A0A017SAQ3</accession>
<evidence type="ECO:0000313" key="2">
    <source>
        <dbReference type="EMBL" id="EYE93906.1"/>
    </source>
</evidence>
<feature type="compositionally biased region" description="Polar residues" evidence="1">
    <location>
        <begin position="307"/>
        <end position="316"/>
    </location>
</feature>
<dbReference type="GeneID" id="63694239"/>
<feature type="compositionally biased region" description="Polar residues" evidence="1">
    <location>
        <begin position="175"/>
        <end position="194"/>
    </location>
</feature>